<reference evidence="3 4" key="1">
    <citation type="journal article" date="2013" name="ISME J.">
        <title>Comparative genomics of pathogenic lineages of Vibrio nigripulchritudo identifies virulence-associated traits.</title>
        <authorList>
            <person name="Goudenege D."/>
            <person name="Labreuche Y."/>
            <person name="Krin E."/>
            <person name="Ansquer D."/>
            <person name="Mangenot S."/>
            <person name="Calteau A."/>
            <person name="Medigue C."/>
            <person name="Mazel D."/>
            <person name="Polz M.F."/>
            <person name="Le Roux F."/>
        </authorList>
    </citation>
    <scope>NUCLEOTIDE SEQUENCE [LARGE SCALE GENOMIC DNA]</scope>
    <source>
        <strain evidence="3 4">SOn1</strain>
    </source>
</reference>
<dbReference type="InterPro" id="IPR050272">
    <property type="entry name" value="Isochorismatase-like_hydrls"/>
</dbReference>
<dbReference type="Pfam" id="PF00857">
    <property type="entry name" value="Isochorismatase"/>
    <property type="match status" value="1"/>
</dbReference>
<comment type="caution">
    <text evidence="3">The sequence shown here is derived from an EMBL/GenBank/DDBJ whole genome shotgun (WGS) entry which is preliminary data.</text>
</comment>
<proteinExistence type="predicted"/>
<evidence type="ECO:0000259" key="2">
    <source>
        <dbReference type="Pfam" id="PF00857"/>
    </source>
</evidence>
<dbReference type="InterPro" id="IPR000868">
    <property type="entry name" value="Isochorismatase-like_dom"/>
</dbReference>
<dbReference type="SUPFAM" id="SSF52499">
    <property type="entry name" value="Isochorismatase-like hydrolases"/>
    <property type="match status" value="1"/>
</dbReference>
<name>A0AAV2VU24_9VIBR</name>
<organism evidence="3 4">
    <name type="scientific">Vibrio nigripulchritudo SOn1</name>
    <dbReference type="NCBI Taxonomy" id="1238450"/>
    <lineage>
        <taxon>Bacteria</taxon>
        <taxon>Pseudomonadati</taxon>
        <taxon>Pseudomonadota</taxon>
        <taxon>Gammaproteobacteria</taxon>
        <taxon>Vibrionales</taxon>
        <taxon>Vibrionaceae</taxon>
        <taxon>Vibrio</taxon>
    </lineage>
</organism>
<dbReference type="RefSeq" id="WP_022612749.1">
    <property type="nucleotide sequence ID" value="NZ_LK391965.1"/>
</dbReference>
<accession>A0AAV2VU24</accession>
<keyword evidence="1" id="KW-0378">Hydrolase</keyword>
<sequence length="208" mass="22674">MMTGFLIALSFIALVAWLANGIRLIGKVSEGQPIGERPNTAILMVDLQTTFWDSNLFSERSLSDAQTVIIDELKSAKKQGFPVIAIRQEWSILSTKVLARLTMGGKAIAGTEGTEIAEPFTGFPDYVLTKRVQDSFETGELDQLLEKLDVGELRIVGLDARYCVNKTAMAALGRGYKVTLIEKGILAAEPEQGRKELKTVSQAGAILK</sequence>
<evidence type="ECO:0000313" key="4">
    <source>
        <dbReference type="Proteomes" id="UP000018211"/>
    </source>
</evidence>
<evidence type="ECO:0000256" key="1">
    <source>
        <dbReference type="ARBA" id="ARBA00022801"/>
    </source>
</evidence>
<dbReference type="AlphaFoldDB" id="A0AAV2VU24"/>
<dbReference type="GO" id="GO:0016787">
    <property type="term" value="F:hydrolase activity"/>
    <property type="evidence" value="ECO:0007669"/>
    <property type="project" value="UniProtKB-KW"/>
</dbReference>
<dbReference type="CDD" id="cd00431">
    <property type="entry name" value="cysteine_hydrolases"/>
    <property type="match status" value="1"/>
</dbReference>
<protein>
    <submittedName>
        <fullName evidence="3">Isochorismatase</fullName>
    </submittedName>
</protein>
<dbReference type="Proteomes" id="UP000018211">
    <property type="component" value="Unassembled WGS sequence"/>
</dbReference>
<evidence type="ECO:0000313" key="3">
    <source>
        <dbReference type="EMBL" id="CCO48185.1"/>
    </source>
</evidence>
<dbReference type="PANTHER" id="PTHR43540">
    <property type="entry name" value="PEROXYUREIDOACRYLATE/UREIDOACRYLATE AMIDOHYDROLASE-RELATED"/>
    <property type="match status" value="1"/>
</dbReference>
<dbReference type="InterPro" id="IPR036380">
    <property type="entry name" value="Isochorismatase-like_sf"/>
</dbReference>
<dbReference type="PANTHER" id="PTHR43540:SF1">
    <property type="entry name" value="ISOCHORISMATASE HYDROLASE"/>
    <property type="match status" value="1"/>
</dbReference>
<gene>
    <name evidence="3" type="ORF">VIBNISOn1_450150</name>
</gene>
<dbReference type="EMBL" id="CAOF01000137">
    <property type="protein sequence ID" value="CCO48185.1"/>
    <property type="molecule type" value="Genomic_DNA"/>
</dbReference>
<dbReference type="Gene3D" id="3.40.50.850">
    <property type="entry name" value="Isochorismatase-like"/>
    <property type="match status" value="1"/>
</dbReference>
<feature type="domain" description="Isochorismatase-like" evidence="2">
    <location>
        <begin position="40"/>
        <end position="206"/>
    </location>
</feature>